<accession>A0AAU9J9Y8</accession>
<protein>
    <recommendedName>
        <fullName evidence="1">O-methyltransferase C-terminal domain-containing protein</fullName>
    </recommendedName>
</protein>
<gene>
    <name evidence="2" type="ORF">BSTOLATCC_MIC31911</name>
</gene>
<dbReference type="SUPFAM" id="SSF53335">
    <property type="entry name" value="S-adenosyl-L-methionine-dependent methyltransferases"/>
    <property type="match status" value="1"/>
</dbReference>
<comment type="caution">
    <text evidence="2">The sequence shown here is derived from an EMBL/GenBank/DDBJ whole genome shotgun (WGS) entry which is preliminary data.</text>
</comment>
<dbReference type="InterPro" id="IPR001077">
    <property type="entry name" value="COMT_C"/>
</dbReference>
<feature type="domain" description="O-methyltransferase C-terminal" evidence="1">
    <location>
        <begin position="117"/>
        <end position="173"/>
    </location>
</feature>
<organism evidence="2 3">
    <name type="scientific">Blepharisma stoltei</name>
    <dbReference type="NCBI Taxonomy" id="1481888"/>
    <lineage>
        <taxon>Eukaryota</taxon>
        <taxon>Sar</taxon>
        <taxon>Alveolata</taxon>
        <taxon>Ciliophora</taxon>
        <taxon>Postciliodesmatophora</taxon>
        <taxon>Heterotrichea</taxon>
        <taxon>Heterotrichida</taxon>
        <taxon>Blepharismidae</taxon>
        <taxon>Blepharisma</taxon>
    </lineage>
</organism>
<dbReference type="EMBL" id="CAJZBQ010000032">
    <property type="protein sequence ID" value="CAG9322795.1"/>
    <property type="molecule type" value="Genomic_DNA"/>
</dbReference>
<name>A0AAU9J9Y8_9CILI</name>
<reference evidence="2" key="1">
    <citation type="submission" date="2021-09" db="EMBL/GenBank/DDBJ databases">
        <authorList>
            <consortium name="AG Swart"/>
            <person name="Singh M."/>
            <person name="Singh A."/>
            <person name="Seah K."/>
            <person name="Emmerich C."/>
        </authorList>
    </citation>
    <scope>NUCLEOTIDE SEQUENCE</scope>
    <source>
        <strain evidence="2">ATCC30299</strain>
    </source>
</reference>
<dbReference type="Gene3D" id="3.40.50.150">
    <property type="entry name" value="Vaccinia Virus protein VP39"/>
    <property type="match status" value="1"/>
</dbReference>
<dbReference type="Pfam" id="PF00891">
    <property type="entry name" value="Methyltransf_2"/>
    <property type="match status" value="1"/>
</dbReference>
<sequence>MLYTVVELDVPRLLIEPKPFSQLALLRIFLIWPRNWQLVKFSYVRNFTGWQNQHYGKVAWEPLRDWAISQIRRLSKAAYISHWAALWTSLFLVPGSSSWDFPNFSKIHVSFHFDLWRLLQNVDLSGSNRILDVGGGDGSLLIELLRWNPHINGAVYDLLDVTSKAEKKFTEHDLQEKLV</sequence>
<dbReference type="Proteomes" id="UP001162131">
    <property type="component" value="Unassembled WGS sequence"/>
</dbReference>
<dbReference type="InterPro" id="IPR029063">
    <property type="entry name" value="SAM-dependent_MTases_sf"/>
</dbReference>
<dbReference type="GO" id="GO:0008171">
    <property type="term" value="F:O-methyltransferase activity"/>
    <property type="evidence" value="ECO:0007669"/>
    <property type="project" value="InterPro"/>
</dbReference>
<evidence type="ECO:0000313" key="3">
    <source>
        <dbReference type="Proteomes" id="UP001162131"/>
    </source>
</evidence>
<evidence type="ECO:0000259" key="1">
    <source>
        <dbReference type="Pfam" id="PF00891"/>
    </source>
</evidence>
<evidence type="ECO:0000313" key="2">
    <source>
        <dbReference type="EMBL" id="CAG9322795.1"/>
    </source>
</evidence>
<dbReference type="AlphaFoldDB" id="A0AAU9J9Y8"/>
<proteinExistence type="predicted"/>
<keyword evidence="3" id="KW-1185">Reference proteome</keyword>